<reference evidence="2 3" key="1">
    <citation type="journal article" date="2011" name="Stand. Genomic Sci.">
        <title>High quality draft genome sequence of Segniliparus rugosus CDC 945(T)= (ATCC BAA-974(T)).</title>
        <authorList>
            <person name="Earl A.M."/>
            <person name="Desjardins C.A."/>
            <person name="Fitzgerald M.G."/>
            <person name="Arachchi H.M."/>
            <person name="Zeng Q."/>
            <person name="Mehta T."/>
            <person name="Griggs A."/>
            <person name="Birren B.W."/>
            <person name="Toney N.C."/>
            <person name="Carr J."/>
            <person name="Posey J."/>
            <person name="Butler W.R."/>
        </authorList>
    </citation>
    <scope>NUCLEOTIDE SEQUENCE [LARGE SCALE GENOMIC DNA]</scope>
    <source>
        <strain evidence="3">ATCC BAA-974 / DSM 45345 / CCUG 50838 / CIP 108380 / JCM 13579 / CDC 945</strain>
    </source>
</reference>
<dbReference type="STRING" id="679197.HMPREF9336_01748"/>
<accession>E5XQH6</accession>
<evidence type="ECO:0000313" key="3">
    <source>
        <dbReference type="Proteomes" id="UP000004816"/>
    </source>
</evidence>
<proteinExistence type="predicted"/>
<name>E5XQH6_SEGRC</name>
<organism evidence="2 3">
    <name type="scientific">Segniliparus rugosus (strain ATCC BAA-974 / DSM 45345 / CCUG 50838 / CIP 108380 / JCM 13579 / CDC 945)</name>
    <dbReference type="NCBI Taxonomy" id="679197"/>
    <lineage>
        <taxon>Bacteria</taxon>
        <taxon>Bacillati</taxon>
        <taxon>Actinomycetota</taxon>
        <taxon>Actinomycetes</taxon>
        <taxon>Mycobacteriales</taxon>
        <taxon>Segniliparaceae</taxon>
        <taxon>Segniliparus</taxon>
    </lineage>
</organism>
<feature type="region of interest" description="Disordered" evidence="1">
    <location>
        <begin position="184"/>
        <end position="284"/>
    </location>
</feature>
<feature type="compositionally biased region" description="Polar residues" evidence="1">
    <location>
        <begin position="231"/>
        <end position="271"/>
    </location>
</feature>
<feature type="compositionally biased region" description="Gly residues" evidence="1">
    <location>
        <begin position="378"/>
        <end position="396"/>
    </location>
</feature>
<sequence>MADQDFPVPELWPYVQPVWPKADATGMRAAYERYKAAWAKGKEGAALVGSGYGQLGGGYWADPSKPASDTYDAVIERRDGFNKDISDFESIAEANDQVMSAAPDNTDHAKDQISALAHVAAAQIQQNQLLSTSIYGSGALLPVMNQQVFDQLASGAKQKQQDYAGKNQALPQVPQYEIRNKVDYSQGIGGSDSGVNYQQGTGGPARTNLQQATAGPQRGETQQGTGGPARTNLQQATAGPQRAETQQGTSGIAPASSTSNLPTGSSQSQGLASGKSGSVGVPAGGASTGLQSAAGALAEHAAPAAAPQAAPASSGGGVGASPSIGGLGGGPAGGGAGQAPRIGGIGGGSGGEAPRTGAQGAGAVEKSSGSSSSSGSGESRGSGLSRGGSAGAGAVGGETRTQSASAVGVREAMRGDMAAGAGAHADRAAANAQVLGTGVVSGLHGPSLSALTTRTQAAASAWEALPDRLSARSPVLGEQDAQVLVGGGTLSGAARKGLDEKTYVFRRLPLPDLAYSGASFLLLVSEDYSVAPNPDVGVFRPVASEVTSTEANGLLRPGFEVPDGVRVLDRSAASVASDAEADAGKLALYLVKWRLESYEAHATSWRPVAVGFLADPGETAVLGLAQLGVEAYWPGRGGYTLESADAEDALVSGVDRVGAAGSRAEREEQAAFDARGEKFGVPAGARPDEPFGGEGLKGKDLASYEHYRRELGRSPTAKEYVEDRLARRRNADGTVDESLSF</sequence>
<evidence type="ECO:0000256" key="1">
    <source>
        <dbReference type="SAM" id="MobiDB-lite"/>
    </source>
</evidence>
<gene>
    <name evidence="2" type="ORF">HMPREF9336_01748</name>
</gene>
<dbReference type="Proteomes" id="UP000004816">
    <property type="component" value="Unassembled WGS sequence"/>
</dbReference>
<dbReference type="EMBL" id="ACZI02000002">
    <property type="protein sequence ID" value="EFV13394.2"/>
    <property type="molecule type" value="Genomic_DNA"/>
</dbReference>
<feature type="region of interest" description="Disordered" evidence="1">
    <location>
        <begin position="307"/>
        <end position="406"/>
    </location>
</feature>
<feature type="compositionally biased region" description="Polar residues" evidence="1">
    <location>
        <begin position="207"/>
        <end position="223"/>
    </location>
</feature>
<feature type="compositionally biased region" description="Low complexity" evidence="1">
    <location>
        <begin position="272"/>
        <end position="281"/>
    </location>
</feature>
<feature type="compositionally biased region" description="Gly residues" evidence="1">
    <location>
        <begin position="314"/>
        <end position="351"/>
    </location>
</feature>
<keyword evidence="3" id="KW-1185">Reference proteome</keyword>
<dbReference type="AlphaFoldDB" id="E5XQH6"/>
<feature type="region of interest" description="Disordered" evidence="1">
    <location>
        <begin position="679"/>
        <end position="698"/>
    </location>
</feature>
<protein>
    <submittedName>
        <fullName evidence="2">Uncharacterized protein</fullName>
    </submittedName>
</protein>
<dbReference type="HOGENOM" id="CLU_021244_0_0_11"/>
<comment type="caution">
    <text evidence="2">The sequence shown here is derived from an EMBL/GenBank/DDBJ whole genome shotgun (WGS) entry which is preliminary data.</text>
</comment>
<feature type="compositionally biased region" description="Low complexity" evidence="1">
    <location>
        <begin position="361"/>
        <end position="377"/>
    </location>
</feature>
<evidence type="ECO:0000313" key="2">
    <source>
        <dbReference type="EMBL" id="EFV13394.2"/>
    </source>
</evidence>